<name>L7MKD6_RHIPC</name>
<evidence type="ECO:0000313" key="2">
    <source>
        <dbReference type="EMBL" id="JAA64666.1"/>
    </source>
</evidence>
<reference evidence="2" key="2">
    <citation type="journal article" date="2015" name="J. Proteomics">
        <title>Sexual differences in the sialomes of the zebra tick, Rhipicephalus pulchellus.</title>
        <authorList>
            <person name="Tan A.W."/>
            <person name="Francischetti I.M."/>
            <person name="Slovak M."/>
            <person name="Kini R.M."/>
            <person name="Ribeiro J.M."/>
        </authorList>
    </citation>
    <scope>NUCLEOTIDE SEQUENCE</scope>
    <source>
        <tissue evidence="2">Salivary gland</tissue>
    </source>
</reference>
<accession>L7MKD6</accession>
<proteinExistence type="evidence at transcript level"/>
<keyword evidence="1" id="KW-0812">Transmembrane</keyword>
<dbReference type="EMBL" id="GACK01000368">
    <property type="protein sequence ID" value="JAA64666.1"/>
    <property type="molecule type" value="mRNA"/>
</dbReference>
<organism evidence="2">
    <name type="scientific">Rhipicephalus pulchellus</name>
    <name type="common">Yellow backed tick</name>
    <name type="synonym">Dermacentor pulchellus</name>
    <dbReference type="NCBI Taxonomy" id="72859"/>
    <lineage>
        <taxon>Eukaryota</taxon>
        <taxon>Metazoa</taxon>
        <taxon>Ecdysozoa</taxon>
        <taxon>Arthropoda</taxon>
        <taxon>Chelicerata</taxon>
        <taxon>Arachnida</taxon>
        <taxon>Acari</taxon>
        <taxon>Parasitiformes</taxon>
        <taxon>Ixodida</taxon>
        <taxon>Ixodoidea</taxon>
        <taxon>Ixodidae</taxon>
        <taxon>Rhipicephalinae</taxon>
        <taxon>Rhipicephalus</taxon>
        <taxon>Rhipicephalus</taxon>
    </lineage>
</organism>
<reference evidence="2" key="1">
    <citation type="submission" date="2012-11" db="EMBL/GenBank/DDBJ databases">
        <authorList>
            <person name="Lucero-Rivera Y.E."/>
            <person name="Tovar-Ramirez D."/>
        </authorList>
    </citation>
    <scope>NUCLEOTIDE SEQUENCE</scope>
    <source>
        <tissue evidence="2">Salivary gland</tissue>
    </source>
</reference>
<sequence>MCVFFFTFKYLFRLNKLPVVSAVLCLFHLFLVFVFSVRSFSSNMNTHQLTQLAILLQNHITATQCWPRTFHNEQFSCHLSTLVLNCHVQCSTYRQLSQVAAKFSSSFFQLGPLVCMPAVRV</sequence>
<keyword evidence="1" id="KW-1133">Transmembrane helix</keyword>
<feature type="non-terminal residue" evidence="2">
    <location>
        <position position="121"/>
    </location>
</feature>
<keyword evidence="1" id="KW-0472">Membrane</keyword>
<evidence type="ECO:0000256" key="1">
    <source>
        <dbReference type="SAM" id="Phobius"/>
    </source>
</evidence>
<dbReference type="AlphaFoldDB" id="L7MKD6"/>
<feature type="transmembrane region" description="Helical" evidence="1">
    <location>
        <begin position="17"/>
        <end position="37"/>
    </location>
</feature>
<protein>
    <submittedName>
        <fullName evidence="2">Uncharacterized protein</fullName>
    </submittedName>
</protein>